<evidence type="ECO:0000256" key="14">
    <source>
        <dbReference type="SAM" id="MobiDB-lite"/>
    </source>
</evidence>
<evidence type="ECO:0000256" key="7">
    <source>
        <dbReference type="ARBA" id="ARBA00022763"/>
    </source>
</evidence>
<gene>
    <name evidence="17" type="ORF">OCTVUL_1B010007</name>
</gene>
<keyword evidence="8" id="KW-0378">Hydrolase</keyword>
<dbReference type="GO" id="GO:0005634">
    <property type="term" value="C:nucleus"/>
    <property type="evidence" value="ECO:0007669"/>
    <property type="project" value="UniProtKB-SubCell"/>
</dbReference>
<comment type="similarity">
    <text evidence="3">Belongs to the XPG/RAD2 endonuclease family. XPG subfamily.</text>
</comment>
<evidence type="ECO:0000256" key="9">
    <source>
        <dbReference type="ARBA" id="ARBA00022842"/>
    </source>
</evidence>
<evidence type="ECO:0000256" key="11">
    <source>
        <dbReference type="ARBA" id="ARBA00023242"/>
    </source>
</evidence>
<evidence type="ECO:0000256" key="5">
    <source>
        <dbReference type="ARBA" id="ARBA00022723"/>
    </source>
</evidence>
<dbReference type="InterPro" id="IPR019974">
    <property type="entry name" value="XPG_CS"/>
</dbReference>
<keyword evidence="7" id="KW-0227">DNA damage</keyword>
<keyword evidence="13" id="KW-0175">Coiled coil</keyword>
<evidence type="ECO:0000256" key="2">
    <source>
        <dbReference type="ARBA" id="ARBA00004123"/>
    </source>
</evidence>
<keyword evidence="18" id="KW-1185">Reference proteome</keyword>
<feature type="domain" description="XPG-I" evidence="15">
    <location>
        <begin position="685"/>
        <end position="754"/>
    </location>
</feature>
<dbReference type="InterPro" id="IPR029060">
    <property type="entry name" value="PIN-like_dom_sf"/>
</dbReference>
<dbReference type="GO" id="GO:0003697">
    <property type="term" value="F:single-stranded DNA binding"/>
    <property type="evidence" value="ECO:0007669"/>
    <property type="project" value="InterPro"/>
</dbReference>
<keyword evidence="11" id="KW-0539">Nucleus</keyword>
<dbReference type="AlphaFoldDB" id="A0AA36FL93"/>
<dbReference type="SUPFAM" id="SSF88723">
    <property type="entry name" value="PIN domain-like"/>
    <property type="match status" value="1"/>
</dbReference>
<dbReference type="Pfam" id="PF00867">
    <property type="entry name" value="XPG_I"/>
    <property type="match status" value="1"/>
</dbReference>
<dbReference type="InterPro" id="IPR006085">
    <property type="entry name" value="XPG_DNA_repair_N"/>
</dbReference>
<dbReference type="FunFam" id="1.10.150.20:FF:000030">
    <property type="entry name" value="Flap endonuclease GEN-like 1"/>
    <property type="match status" value="1"/>
</dbReference>
<dbReference type="InterPro" id="IPR036279">
    <property type="entry name" value="5-3_exonuclease_C_sf"/>
</dbReference>
<name>A0AA36FL93_OCTVU</name>
<evidence type="ECO:0000256" key="8">
    <source>
        <dbReference type="ARBA" id="ARBA00022801"/>
    </source>
</evidence>
<feature type="region of interest" description="Disordered" evidence="14">
    <location>
        <begin position="957"/>
        <end position="1019"/>
    </location>
</feature>
<protein>
    <submittedName>
        <fullName evidence="17">Repair complementing XP-G cells homolog isoform X1</fullName>
    </submittedName>
</protein>
<feature type="region of interest" description="Disordered" evidence="14">
    <location>
        <begin position="318"/>
        <end position="341"/>
    </location>
</feature>
<comment type="subcellular location">
    <subcellularLocation>
        <location evidence="2">Nucleus</location>
    </subcellularLocation>
</comment>
<accession>A0AA36FL93</accession>
<dbReference type="SMART" id="SM00279">
    <property type="entry name" value="HhH2"/>
    <property type="match status" value="1"/>
</dbReference>
<dbReference type="SUPFAM" id="SSF47807">
    <property type="entry name" value="5' to 3' exonuclease, C-terminal subdomain"/>
    <property type="match status" value="1"/>
</dbReference>
<evidence type="ECO:0000256" key="1">
    <source>
        <dbReference type="ARBA" id="ARBA00001946"/>
    </source>
</evidence>
<keyword evidence="10" id="KW-0234">DNA repair</keyword>
<keyword evidence="6" id="KW-0255">Endonuclease</keyword>
<dbReference type="PANTHER" id="PTHR16171:SF7">
    <property type="entry name" value="DNA REPAIR PROTEIN RAD2"/>
    <property type="match status" value="1"/>
</dbReference>
<dbReference type="InterPro" id="IPR001044">
    <property type="entry name" value="XPG/Rad2_eukaryotes"/>
</dbReference>
<dbReference type="PRINTS" id="PR00853">
    <property type="entry name" value="XPGRADSUPER"/>
</dbReference>
<keyword evidence="4" id="KW-0540">Nuclease</keyword>
<feature type="domain" description="XPG N-terminal" evidence="16">
    <location>
        <begin position="1"/>
        <end position="98"/>
    </location>
</feature>
<dbReference type="SMART" id="SM00485">
    <property type="entry name" value="XPGN"/>
    <property type="match status" value="1"/>
</dbReference>
<feature type="compositionally biased region" description="Low complexity" evidence="14">
    <location>
        <begin position="1009"/>
        <end position="1019"/>
    </location>
</feature>
<dbReference type="Gene3D" id="1.10.150.20">
    <property type="entry name" value="5' to 3' exonuclease, C-terminal subdomain"/>
    <property type="match status" value="1"/>
</dbReference>
<comment type="cofactor">
    <cofactor evidence="1">
        <name>Mg(2+)</name>
        <dbReference type="ChEBI" id="CHEBI:18420"/>
    </cofactor>
</comment>
<feature type="compositionally biased region" description="Polar residues" evidence="14">
    <location>
        <begin position="979"/>
        <end position="993"/>
    </location>
</feature>
<dbReference type="InterPro" id="IPR008918">
    <property type="entry name" value="HhH2"/>
</dbReference>
<dbReference type="SMART" id="SM00484">
    <property type="entry name" value="XPGI"/>
    <property type="match status" value="1"/>
</dbReference>
<dbReference type="InterPro" id="IPR006086">
    <property type="entry name" value="XPG-I_dom"/>
</dbReference>
<evidence type="ECO:0000256" key="13">
    <source>
        <dbReference type="SAM" id="Coils"/>
    </source>
</evidence>
<evidence type="ECO:0000256" key="10">
    <source>
        <dbReference type="ARBA" id="ARBA00023204"/>
    </source>
</evidence>
<dbReference type="GO" id="GO:0000400">
    <property type="term" value="F:four-way junction DNA binding"/>
    <property type="evidence" value="ECO:0007669"/>
    <property type="project" value="UniProtKB-ARBA"/>
</dbReference>
<feature type="compositionally biased region" description="Basic and acidic residues" evidence="14">
    <location>
        <begin position="480"/>
        <end position="492"/>
    </location>
</feature>
<reference evidence="17" key="1">
    <citation type="submission" date="2023-08" db="EMBL/GenBank/DDBJ databases">
        <authorList>
            <person name="Alioto T."/>
            <person name="Alioto T."/>
            <person name="Gomez Garrido J."/>
        </authorList>
    </citation>
    <scope>NUCLEOTIDE SEQUENCE</scope>
</reference>
<comment type="similarity">
    <text evidence="12">Belongs to the XPG/RAD2 endonuclease family. GEN subfamily.</text>
</comment>
<evidence type="ECO:0000256" key="12">
    <source>
        <dbReference type="ARBA" id="ARBA00038112"/>
    </source>
</evidence>
<dbReference type="PROSITE" id="PS00841">
    <property type="entry name" value="XPG_1"/>
    <property type="match status" value="1"/>
</dbReference>
<dbReference type="GO" id="GO:0006289">
    <property type="term" value="P:nucleotide-excision repair"/>
    <property type="evidence" value="ECO:0007669"/>
    <property type="project" value="InterPro"/>
</dbReference>
<dbReference type="PRINTS" id="PR00066">
    <property type="entry name" value="XRODRMPGMNTG"/>
</dbReference>
<feature type="region of interest" description="Disordered" evidence="14">
    <location>
        <begin position="417"/>
        <end position="498"/>
    </location>
</feature>
<feature type="region of interest" description="Disordered" evidence="14">
    <location>
        <begin position="124"/>
        <end position="144"/>
    </location>
</feature>
<dbReference type="Gene3D" id="3.40.50.1010">
    <property type="entry name" value="5'-nuclease"/>
    <property type="match status" value="2"/>
</dbReference>
<evidence type="ECO:0000256" key="6">
    <source>
        <dbReference type="ARBA" id="ARBA00022759"/>
    </source>
</evidence>
<dbReference type="PANTHER" id="PTHR16171">
    <property type="entry name" value="DNA REPAIR PROTEIN COMPLEMENTING XP-G CELLS-RELATED"/>
    <property type="match status" value="1"/>
</dbReference>
<dbReference type="GO" id="GO:0017108">
    <property type="term" value="F:5'-flap endonuclease activity"/>
    <property type="evidence" value="ECO:0007669"/>
    <property type="project" value="UniProtKB-ARBA"/>
</dbReference>
<sequence length="1019" mass="114659">MGVHGLWSLLQPVGKPVRLEALEGKILAIDVSLWLHQAAKGMRDRSGNPVPNAHLIVLFNRVCKLLYYRIKPIFVFDGGVPVLKWQTLAHRREQKETAADKSGEISNKLLHNLLKQQLLNKTIEKNSPKKKVGNSNAEESPSKTVARLISSKPRQRDLFELDELPETSQKYFDELNEEDPWDHHHSMLDSRYQNIKDINVDSEEFQALPPEIQHEFLKEIKESMKRSSWNQIQELPEDAGGFASYQISKLLKQNKITNQIDKVQEEIIARKSGKISTESGIIDQVVNIQKIASEDSSHFIFVKGLQKDTALEVIEKKKEEMKDSEESDGESSKPAPSYKCPDSVNTSGNLWVEEMKYGVKKKPCEQLPNIKQEKDFLNSKVKLQEDSEGSANSQNIFNVDKNILFNWAKFAESGSHSADQTCLGEPENNSSKTLETKVSLSDSDSGESEEDSVPPKTVLNQKKAASGVTATENKPGVVGRLKDSFSSEKHGTSLDNSSVLSKGVTVDDAAKIDVTVKDVITDDESKKDVIVPDEDFEEKKIQSDSGESEDEDLLEVNEIEDVEKFYNDRFHSVSDQPHDITTATVSLANEEGNQMPDDRAGIHTLYNEDDEEEEKEEEEEEEAVRDFQRKVEVNEFEGLTQETMSTMRSELEAESNVLLQERGKQERLAMTISDQMRLEAQELLLLFGVPFLVSPMEAEAQCAYLDITKQTDGSITDDSDVWLFGGQRVYKNFFNQNKQVELFTMADVNNVLGLEREKLIKMAFLCGSDYTPGIAGVGPVTALEILAEFNGKHLEGLQTLKTWWDSTRDQIKIPQEIKLKSKLRQMEIHDGFPNPSVVEAYENPEVDESEEPFSWALPKLDELRLYTSEKLGWSRNKTDEILLPVLSALNKPAKQQLEITSFFIKEPPDAFGSKKFTSKRVQRALQRSQQVIAVCDDKPTTSLNEQRMKKAKEVVEQMRKVGSLPPRHPSLAAKRKGQGSKTKAVSSRGSQPLSAKVARSTAPVDYKLSESSSSDSDVN</sequence>
<feature type="coiled-coil region" evidence="13">
    <location>
        <begin position="602"/>
        <end position="630"/>
    </location>
</feature>
<evidence type="ECO:0000313" key="17">
    <source>
        <dbReference type="EMBL" id="CAI9741832.1"/>
    </source>
</evidence>
<evidence type="ECO:0000256" key="3">
    <source>
        <dbReference type="ARBA" id="ARBA00005283"/>
    </source>
</evidence>
<evidence type="ECO:0000313" key="18">
    <source>
        <dbReference type="Proteomes" id="UP001162480"/>
    </source>
</evidence>
<keyword evidence="5" id="KW-0479">Metal-binding</keyword>
<evidence type="ECO:0000259" key="15">
    <source>
        <dbReference type="SMART" id="SM00484"/>
    </source>
</evidence>
<dbReference type="GO" id="GO:0046872">
    <property type="term" value="F:metal ion binding"/>
    <property type="evidence" value="ECO:0007669"/>
    <property type="project" value="UniProtKB-KW"/>
</dbReference>
<feature type="compositionally biased region" description="Polar residues" evidence="14">
    <location>
        <begin position="133"/>
        <end position="143"/>
    </location>
</feature>
<dbReference type="InterPro" id="IPR006084">
    <property type="entry name" value="XPG/Rad2"/>
</dbReference>
<dbReference type="Pfam" id="PF00752">
    <property type="entry name" value="XPG_N"/>
    <property type="match status" value="1"/>
</dbReference>
<dbReference type="CDD" id="cd09868">
    <property type="entry name" value="PIN_XPG_RAD2"/>
    <property type="match status" value="2"/>
</dbReference>
<feature type="region of interest" description="Disordered" evidence="14">
    <location>
        <begin position="525"/>
        <end position="552"/>
    </location>
</feature>
<organism evidence="17 18">
    <name type="scientific">Octopus vulgaris</name>
    <name type="common">Common octopus</name>
    <dbReference type="NCBI Taxonomy" id="6645"/>
    <lineage>
        <taxon>Eukaryota</taxon>
        <taxon>Metazoa</taxon>
        <taxon>Spiralia</taxon>
        <taxon>Lophotrochozoa</taxon>
        <taxon>Mollusca</taxon>
        <taxon>Cephalopoda</taxon>
        <taxon>Coleoidea</taxon>
        <taxon>Octopodiformes</taxon>
        <taxon>Octopoda</taxon>
        <taxon>Incirrata</taxon>
        <taxon>Octopodidae</taxon>
        <taxon>Octopus</taxon>
    </lineage>
</organism>
<dbReference type="EMBL" id="OX597840">
    <property type="protein sequence ID" value="CAI9741832.1"/>
    <property type="molecule type" value="Genomic_DNA"/>
</dbReference>
<dbReference type="Proteomes" id="UP001162480">
    <property type="component" value="Chromosome 27"/>
</dbReference>
<proteinExistence type="inferred from homology"/>
<dbReference type="GO" id="GO:0008821">
    <property type="term" value="F:crossover junction DNA endonuclease activity"/>
    <property type="evidence" value="ECO:0007669"/>
    <property type="project" value="UniProtKB-ARBA"/>
</dbReference>
<keyword evidence="9" id="KW-0460">Magnesium</keyword>
<evidence type="ECO:0000256" key="4">
    <source>
        <dbReference type="ARBA" id="ARBA00022722"/>
    </source>
</evidence>
<feature type="compositionally biased region" description="Polar residues" evidence="14">
    <location>
        <begin position="427"/>
        <end position="438"/>
    </location>
</feature>
<dbReference type="CDD" id="cd09904">
    <property type="entry name" value="H3TH_XPG"/>
    <property type="match status" value="1"/>
</dbReference>
<evidence type="ECO:0000259" key="16">
    <source>
        <dbReference type="SMART" id="SM00485"/>
    </source>
</evidence>